<evidence type="ECO:0008006" key="3">
    <source>
        <dbReference type="Google" id="ProtNLM"/>
    </source>
</evidence>
<dbReference type="HOGENOM" id="CLU_1459035_0_0_0"/>
<dbReference type="AlphaFoldDB" id="C1D3K5"/>
<dbReference type="KEGG" id="ddr:Deide_3p01420"/>
<organism evidence="1 2">
    <name type="scientific">Deinococcus deserti (strain DSM 17065 / CIP 109153 / LMG 22923 / VCD115)</name>
    <dbReference type="NCBI Taxonomy" id="546414"/>
    <lineage>
        <taxon>Bacteria</taxon>
        <taxon>Thermotogati</taxon>
        <taxon>Deinococcota</taxon>
        <taxon>Deinococci</taxon>
        <taxon>Deinococcales</taxon>
        <taxon>Deinococcaceae</taxon>
        <taxon>Deinococcus</taxon>
    </lineage>
</organism>
<sequence length="185" mass="20674">MSPEAPQGHGPNEVQLLLCQRLRAEELLEVNTVAVRLGLLPVEVQERIHLGKLPAVRMGGKLYVQQDDLTFYVDQLEHPPGLMAAWTWATATVHLAGTLDDLQERLPERLRCLRKELLGPLQPFAERVKEYLKGGRYGAVALHVRGAERMVLAFERAHGPLSVEMRHTVAPRSVTSHPCEDDQPG</sequence>
<gene>
    <name evidence="1" type="ordered locus">Deide_3p01420</name>
</gene>
<evidence type="ECO:0000313" key="1">
    <source>
        <dbReference type="EMBL" id="ACO48084.1"/>
    </source>
</evidence>
<evidence type="ECO:0000313" key="2">
    <source>
        <dbReference type="Proteomes" id="UP000002208"/>
    </source>
</evidence>
<dbReference type="RefSeq" id="WP_012694957.1">
    <property type="nucleotide sequence ID" value="NC_012528.1"/>
</dbReference>
<keyword evidence="2" id="KW-1185">Reference proteome</keyword>
<proteinExistence type="predicted"/>
<dbReference type="Proteomes" id="UP000002208">
    <property type="component" value="Plasmid 3"/>
</dbReference>
<name>C1D3K5_DEIDV</name>
<protein>
    <recommendedName>
        <fullName evidence="3">Helix-turn-helix domain-containing protein</fullName>
    </recommendedName>
</protein>
<geneLocation type="plasmid" evidence="2">
    <name>pDeide3</name>
</geneLocation>
<accession>C1D3K5</accession>
<reference evidence="1 2" key="1">
    <citation type="journal article" date="2009" name="PLoS Genet.">
        <title>Alliance of proteomics and genomics to unravel the specificities of Sahara bacterium Deinococcus deserti.</title>
        <authorList>
            <person name="de Groot A."/>
            <person name="Dulermo R."/>
            <person name="Ortet P."/>
            <person name="Blanchard L."/>
            <person name="Guerin P."/>
            <person name="Fernandez B."/>
            <person name="Vacherie B."/>
            <person name="Dossat C."/>
            <person name="Jolivet E."/>
            <person name="Siguier P."/>
            <person name="Chandler M."/>
            <person name="Barakat M."/>
            <person name="Dedieu A."/>
            <person name="Barbe V."/>
            <person name="Heulin T."/>
            <person name="Sommer S."/>
            <person name="Achouak W."/>
            <person name="Armengaud J."/>
        </authorList>
    </citation>
    <scope>NUCLEOTIDE SEQUENCE [LARGE SCALE GENOMIC DNA]</scope>
    <source>
        <strain evidence="2">DSM 17065 / CIP 109153 / LMG 22923 / VCD115</strain>
        <plasmid evidence="2">pDeide3</plasmid>
    </source>
</reference>
<keyword evidence="1" id="KW-0614">Plasmid</keyword>
<dbReference type="EMBL" id="CP001117">
    <property type="protein sequence ID" value="ACO48084.1"/>
    <property type="molecule type" value="Genomic_DNA"/>
</dbReference>